<feature type="region of interest" description="Disordered" evidence="1">
    <location>
        <begin position="195"/>
        <end position="391"/>
    </location>
</feature>
<proteinExistence type="predicted"/>
<dbReference type="STRING" id="1314674.A0A0D7AZB9"/>
<accession>A0A0D7AZB9</accession>
<dbReference type="AlphaFoldDB" id="A0A0D7AZB9"/>
<feature type="region of interest" description="Disordered" evidence="1">
    <location>
        <begin position="90"/>
        <end position="122"/>
    </location>
</feature>
<dbReference type="EMBL" id="KN880711">
    <property type="protein sequence ID" value="KIY63234.1"/>
    <property type="molecule type" value="Genomic_DNA"/>
</dbReference>
<feature type="compositionally biased region" description="Basic and acidic residues" evidence="1">
    <location>
        <begin position="257"/>
        <end position="267"/>
    </location>
</feature>
<protein>
    <recommendedName>
        <fullName evidence="4">Shugoshin C-terminal domain-containing protein</fullName>
    </recommendedName>
</protein>
<evidence type="ECO:0000256" key="1">
    <source>
        <dbReference type="SAM" id="MobiDB-lite"/>
    </source>
</evidence>
<keyword evidence="3" id="KW-1185">Reference proteome</keyword>
<organism evidence="2 3">
    <name type="scientific">Cylindrobasidium torrendii FP15055 ss-10</name>
    <dbReference type="NCBI Taxonomy" id="1314674"/>
    <lineage>
        <taxon>Eukaryota</taxon>
        <taxon>Fungi</taxon>
        <taxon>Dikarya</taxon>
        <taxon>Basidiomycota</taxon>
        <taxon>Agaricomycotina</taxon>
        <taxon>Agaricomycetes</taxon>
        <taxon>Agaricomycetidae</taxon>
        <taxon>Agaricales</taxon>
        <taxon>Marasmiineae</taxon>
        <taxon>Physalacriaceae</taxon>
        <taxon>Cylindrobasidium</taxon>
    </lineage>
</organism>
<gene>
    <name evidence="2" type="ORF">CYLTODRAFT_426280</name>
</gene>
<name>A0A0D7AZB9_9AGAR</name>
<feature type="compositionally biased region" description="Basic residues" evidence="1">
    <location>
        <begin position="235"/>
        <end position="244"/>
    </location>
</feature>
<feature type="compositionally biased region" description="Acidic residues" evidence="1">
    <location>
        <begin position="361"/>
        <end position="373"/>
    </location>
</feature>
<feature type="compositionally biased region" description="Basic and acidic residues" evidence="1">
    <location>
        <begin position="195"/>
        <end position="205"/>
    </location>
</feature>
<evidence type="ECO:0008006" key="4">
    <source>
        <dbReference type="Google" id="ProtNLM"/>
    </source>
</evidence>
<dbReference type="Proteomes" id="UP000054007">
    <property type="component" value="Unassembled WGS sequence"/>
</dbReference>
<sequence>MSTKRESRKSGGTAGTASDFETYKRACLKTNKQFAKLNSTLTSRINAMELEMLALYNENVRLSVRLVNEEGKTKRFFEDVESTFSNLRKTYLGSPKKTSPVPDTPRQTPSPPPTRRLSRPPAIPGIVEEDELTGFKENPLFKTLKTKPRIRTSKLPRSVLSSSTFTPIADHQLVDSPSPKDEVDEDIVLLGALDRKGEKGLKDMTNDPGSSRRTFLVPSPPPDDPPSSKEDAPRPKKKKSKTKTRSSDSDSSTAREGLSKPRARTDSGLDDGAVPNVVSEPLAGETPAPFEDPTPLSRAPVLDITEDVSCSASRPPERSVHQHQPDADISSSPSTSTSTTSRPQSAPARKALVPRRHLVDEESEDDGEADDEFVPGKFMYGAQRKRRRGAI</sequence>
<dbReference type="OrthoDB" id="5394106at2759"/>
<reference evidence="2 3" key="1">
    <citation type="journal article" date="2015" name="Fungal Genet. Biol.">
        <title>Evolution of novel wood decay mechanisms in Agaricales revealed by the genome sequences of Fistulina hepatica and Cylindrobasidium torrendii.</title>
        <authorList>
            <person name="Floudas D."/>
            <person name="Held B.W."/>
            <person name="Riley R."/>
            <person name="Nagy L.G."/>
            <person name="Koehler G."/>
            <person name="Ransdell A.S."/>
            <person name="Younus H."/>
            <person name="Chow J."/>
            <person name="Chiniquy J."/>
            <person name="Lipzen A."/>
            <person name="Tritt A."/>
            <person name="Sun H."/>
            <person name="Haridas S."/>
            <person name="LaButti K."/>
            <person name="Ohm R.A."/>
            <person name="Kues U."/>
            <person name="Blanchette R.A."/>
            <person name="Grigoriev I.V."/>
            <person name="Minto R.E."/>
            <person name="Hibbett D.S."/>
        </authorList>
    </citation>
    <scope>NUCLEOTIDE SEQUENCE [LARGE SCALE GENOMIC DNA]</scope>
    <source>
        <strain evidence="2 3">FP15055 ss-10</strain>
    </source>
</reference>
<feature type="region of interest" description="Disordered" evidence="1">
    <location>
        <begin position="1"/>
        <end position="22"/>
    </location>
</feature>
<evidence type="ECO:0000313" key="3">
    <source>
        <dbReference type="Proteomes" id="UP000054007"/>
    </source>
</evidence>
<feature type="compositionally biased region" description="Low complexity" evidence="1">
    <location>
        <begin position="330"/>
        <end position="341"/>
    </location>
</feature>
<feature type="compositionally biased region" description="Basic and acidic residues" evidence="1">
    <location>
        <begin position="315"/>
        <end position="326"/>
    </location>
</feature>
<evidence type="ECO:0000313" key="2">
    <source>
        <dbReference type="EMBL" id="KIY63234.1"/>
    </source>
</evidence>